<dbReference type="PANTHER" id="PTHR30510">
    <property type="entry name" value="UPF0229 PROTEIN YEAH"/>
    <property type="match status" value="1"/>
</dbReference>
<dbReference type="Pfam" id="PF04285">
    <property type="entry name" value="DUF444"/>
    <property type="match status" value="1"/>
</dbReference>
<evidence type="ECO:0000256" key="1">
    <source>
        <dbReference type="HAMAP-Rule" id="MF_01232"/>
    </source>
</evidence>
<evidence type="ECO:0000313" key="4">
    <source>
        <dbReference type="EMBL" id="MBN7820161.1"/>
    </source>
</evidence>
<keyword evidence="2" id="KW-0175">Coiled coil</keyword>
<accession>A0ABS3CSS2</accession>
<evidence type="ECO:0000256" key="2">
    <source>
        <dbReference type="SAM" id="Coils"/>
    </source>
</evidence>
<dbReference type="InterPro" id="IPR006698">
    <property type="entry name" value="UPF0229"/>
</dbReference>
<dbReference type="RefSeq" id="WP_206593994.1">
    <property type="nucleotide sequence ID" value="NZ_JAFKCS010000007.1"/>
</dbReference>
<dbReference type="Proteomes" id="UP000663992">
    <property type="component" value="Unassembled WGS sequence"/>
</dbReference>
<dbReference type="PANTHER" id="PTHR30510:SF2">
    <property type="entry name" value="UPF0229 PROTEIN YEAH"/>
    <property type="match status" value="1"/>
</dbReference>
<sequence>MAHFIDRRANSKGKSTVNRQRFIRRYKQQIKKAVSDAVSRRSVTDIDNGESVNIPTRDIKEPIFHTGKGGVRDTVHPGNDQFTQGDRIQRPIGGQGGGSGQGKASDSGEGQDEFVFQISKDEYLDLLFEDLALPNLKKNQLDKLVEYKTYRAGFKTDGVPSNLDIVRSLRGSMARRIALTGGKRKELRELEAQLQGLKDDKHDHQLEILGLEKQIAELKARIARVPFLDTIDLRFRNFEKRPLPTSKAVMFCLMDVSGSMDQATKDMAKRFYILLYLFLTRTYKNVEVVYIRHHTQAKEVDEQEFFYSQETGGTIVSSALKLMDEIVQARYPQGEWNIYAAQASDGDNWADDSPQCGSLLQDRLLPRVRYYAYIEITQRQHQSLWREYEALAEFNDNFAMKHIRSVEDIYPVFRELFKKQAA</sequence>
<proteinExistence type="inferred from homology"/>
<dbReference type="HAMAP" id="MF_01232">
    <property type="entry name" value="UPF0229"/>
    <property type="match status" value="1"/>
</dbReference>
<dbReference type="EMBL" id="JAFKCS010000007">
    <property type="protein sequence ID" value="MBN7820161.1"/>
    <property type="molecule type" value="Genomic_DNA"/>
</dbReference>
<protein>
    <recommendedName>
        <fullName evidence="1">UPF0229 protein J0A65_09810</fullName>
    </recommendedName>
</protein>
<gene>
    <name evidence="4" type="ORF">J0A65_09810</name>
</gene>
<dbReference type="NCBIfam" id="NF003708">
    <property type="entry name" value="PRK05325.1-3"/>
    <property type="match status" value="1"/>
</dbReference>
<organism evidence="4 5">
    <name type="scientific">Bowmanella yangjiangensis</name>
    <dbReference type="NCBI Taxonomy" id="2811230"/>
    <lineage>
        <taxon>Bacteria</taxon>
        <taxon>Pseudomonadati</taxon>
        <taxon>Pseudomonadota</taxon>
        <taxon>Gammaproteobacteria</taxon>
        <taxon>Alteromonadales</taxon>
        <taxon>Alteromonadaceae</taxon>
        <taxon>Bowmanella</taxon>
    </lineage>
</organism>
<keyword evidence="5" id="KW-1185">Reference proteome</keyword>
<comment type="similarity">
    <text evidence="1">Belongs to the UPF0229 family.</text>
</comment>
<reference evidence="4 5" key="1">
    <citation type="submission" date="2021-03" db="EMBL/GenBank/DDBJ databases">
        <title>novel species isolated from a fishpond in China.</title>
        <authorList>
            <person name="Lu H."/>
            <person name="Cai Z."/>
        </authorList>
    </citation>
    <scope>NUCLEOTIDE SEQUENCE [LARGE SCALE GENOMIC DNA]</scope>
    <source>
        <strain evidence="4 5">Y57</strain>
    </source>
</reference>
<dbReference type="NCBIfam" id="NF003707">
    <property type="entry name" value="PRK05325.1-2"/>
    <property type="match status" value="1"/>
</dbReference>
<evidence type="ECO:0000313" key="5">
    <source>
        <dbReference type="Proteomes" id="UP000663992"/>
    </source>
</evidence>
<comment type="caution">
    <text evidence="4">The sequence shown here is derived from an EMBL/GenBank/DDBJ whole genome shotgun (WGS) entry which is preliminary data.</text>
</comment>
<feature type="region of interest" description="Disordered" evidence="3">
    <location>
        <begin position="83"/>
        <end position="109"/>
    </location>
</feature>
<feature type="coiled-coil region" evidence="2">
    <location>
        <begin position="180"/>
        <end position="221"/>
    </location>
</feature>
<evidence type="ECO:0000256" key="3">
    <source>
        <dbReference type="SAM" id="MobiDB-lite"/>
    </source>
</evidence>
<name>A0ABS3CSS2_9ALTE</name>